<accession>A0A646QF41</accession>
<sequence>MSKLTIIFVLALMVICMEVATSEKLPQSFLDALKLAKGDKKAEGMLYTNRSKCMSNCGLIPTCPKLAPECCPKKTADCPK</sequence>
<proteinExistence type="predicted"/>
<feature type="signal peptide" evidence="1">
    <location>
        <begin position="1"/>
        <end position="22"/>
    </location>
</feature>
<feature type="chain" id="PRO_5025024575" evidence="1">
    <location>
        <begin position="23"/>
        <end position="80"/>
    </location>
</feature>
<evidence type="ECO:0000313" key="2">
    <source>
        <dbReference type="EMBL" id="MUP40589.1"/>
    </source>
</evidence>
<reference evidence="2" key="1">
    <citation type="submission" date="2018-11" db="EMBL/GenBank/DDBJ databases">
        <title>Venom-gland transcriptomics and venom proteomics of the Florida green centipede (Hemiscolopendra marginata) reveal sex-based variation in a centipede venom.</title>
        <authorList>
            <person name="Nystrom G.S."/>
            <person name="Ward M.J."/>
            <person name="Ellsworth S.A."/>
            <person name="Rokyta D.R."/>
        </authorList>
    </citation>
    <scope>NUCLEOTIDE SEQUENCE</scope>
    <source>
        <tissue evidence="2">Venom gland</tissue>
    </source>
</reference>
<protein>
    <submittedName>
        <fullName evidence="2">SLPTX10</fullName>
    </submittedName>
</protein>
<organism evidence="2">
    <name type="scientific">Hemiscolopendra marginata</name>
    <dbReference type="NCBI Taxonomy" id="943146"/>
    <lineage>
        <taxon>Eukaryota</taxon>
        <taxon>Metazoa</taxon>
        <taxon>Ecdysozoa</taxon>
        <taxon>Arthropoda</taxon>
        <taxon>Myriapoda</taxon>
        <taxon>Chilopoda</taxon>
        <taxon>Pleurostigmophora</taxon>
        <taxon>Scolopendromorpha</taxon>
        <taxon>Scolopendridae</taxon>
        <taxon>Hemiscolopendra</taxon>
    </lineage>
</organism>
<dbReference type="EMBL" id="GHBY01000412">
    <property type="protein sequence ID" value="MUP40589.1"/>
    <property type="molecule type" value="Transcribed_RNA"/>
</dbReference>
<keyword evidence="1" id="KW-0732">Signal</keyword>
<name>A0A646QF41_9MYRI</name>
<dbReference type="AlphaFoldDB" id="A0A646QF41"/>
<evidence type="ECO:0000256" key="1">
    <source>
        <dbReference type="SAM" id="SignalP"/>
    </source>
</evidence>